<gene>
    <name evidence="1" type="ORF">CTE05_25270</name>
</gene>
<name>A0A511JLT7_9CELL</name>
<evidence type="ECO:0000313" key="2">
    <source>
        <dbReference type="Proteomes" id="UP000321049"/>
    </source>
</evidence>
<proteinExistence type="predicted"/>
<protein>
    <submittedName>
        <fullName evidence="1">Uncharacterized protein</fullName>
    </submittedName>
</protein>
<dbReference type="EMBL" id="BJWH01000013">
    <property type="protein sequence ID" value="GEL98980.1"/>
    <property type="molecule type" value="Genomic_DNA"/>
</dbReference>
<dbReference type="RefSeq" id="WP_146846643.1">
    <property type="nucleotide sequence ID" value="NZ_BJWH01000013.1"/>
</dbReference>
<comment type="caution">
    <text evidence="1">The sequence shown here is derived from an EMBL/GenBank/DDBJ whole genome shotgun (WGS) entry which is preliminary data.</text>
</comment>
<evidence type="ECO:0000313" key="1">
    <source>
        <dbReference type="EMBL" id="GEL98980.1"/>
    </source>
</evidence>
<dbReference type="AlphaFoldDB" id="A0A511JLT7"/>
<dbReference type="Proteomes" id="UP000321049">
    <property type="component" value="Unassembled WGS sequence"/>
</dbReference>
<dbReference type="OrthoDB" id="4825392at2"/>
<accession>A0A511JLT7</accession>
<organism evidence="1 2">
    <name type="scientific">Cellulomonas terrae</name>
    <dbReference type="NCBI Taxonomy" id="311234"/>
    <lineage>
        <taxon>Bacteria</taxon>
        <taxon>Bacillati</taxon>
        <taxon>Actinomycetota</taxon>
        <taxon>Actinomycetes</taxon>
        <taxon>Micrococcales</taxon>
        <taxon>Cellulomonadaceae</taxon>
        <taxon>Cellulomonas</taxon>
    </lineage>
</organism>
<keyword evidence="2" id="KW-1185">Reference proteome</keyword>
<sequence length="141" mass="15408">MFGSRTALVDPLPDHADDWSEDRLATFQERLTVAGHGEVTALLDEVPDTPRNVASLIEHVVAEQARRLRVAGRAREVVTGPRPDEAVAGVGHLLVVRWLTRRETTGRRVIRRVAYAPATTPPAARTGRLVLRHLADGLATA</sequence>
<reference evidence="1 2" key="1">
    <citation type="submission" date="2019-07" db="EMBL/GenBank/DDBJ databases">
        <title>Whole genome shotgun sequence of Cellulomonas terrae NBRC 100819.</title>
        <authorList>
            <person name="Hosoyama A."/>
            <person name="Uohara A."/>
            <person name="Ohji S."/>
            <person name="Ichikawa N."/>
        </authorList>
    </citation>
    <scope>NUCLEOTIDE SEQUENCE [LARGE SCALE GENOMIC DNA]</scope>
    <source>
        <strain evidence="1 2">NBRC 100819</strain>
    </source>
</reference>